<dbReference type="InterPro" id="IPR000600">
    <property type="entry name" value="ROK"/>
</dbReference>
<protein>
    <submittedName>
        <fullName evidence="2">Putative ROK family protein</fullName>
    </submittedName>
</protein>
<comment type="similarity">
    <text evidence="1">Belongs to the ROK (NagC/XylR) family.</text>
</comment>
<keyword evidence="3" id="KW-1185">Reference proteome</keyword>
<comment type="caution">
    <text evidence="2">The sequence shown here is derived from an EMBL/GenBank/DDBJ whole genome shotgun (WGS) entry which is preliminary data.</text>
</comment>
<dbReference type="STRING" id="1194083.BN12_1020012"/>
<dbReference type="Gene3D" id="3.30.420.40">
    <property type="match status" value="2"/>
</dbReference>
<evidence type="ECO:0000313" key="2">
    <source>
        <dbReference type="EMBL" id="CCH76047.1"/>
    </source>
</evidence>
<dbReference type="SUPFAM" id="SSF53067">
    <property type="entry name" value="Actin-like ATPase domain"/>
    <property type="match status" value="1"/>
</dbReference>
<dbReference type="PANTHER" id="PTHR18964:SF169">
    <property type="entry name" value="N-ACETYLMANNOSAMINE KINASE"/>
    <property type="match status" value="1"/>
</dbReference>
<reference evidence="2 3" key="1">
    <citation type="journal article" date="2013" name="ISME J.">
        <title>A metabolic model for members of the genus Tetrasphaera involved in enhanced biological phosphorus removal.</title>
        <authorList>
            <person name="Kristiansen R."/>
            <person name="Nguyen H.T.T."/>
            <person name="Saunders A.M."/>
            <person name="Nielsen J.L."/>
            <person name="Wimmer R."/>
            <person name="Le V.Q."/>
            <person name="McIlroy S.J."/>
            <person name="Petrovski S."/>
            <person name="Seviour R.J."/>
            <person name="Calteau A."/>
            <person name="Nielsen K.L."/>
            <person name="Nielsen P.H."/>
        </authorList>
    </citation>
    <scope>NUCLEOTIDE SEQUENCE [LARGE SCALE GENOMIC DNA]</scope>
    <source>
        <strain evidence="2 3">T1-X7</strain>
    </source>
</reference>
<dbReference type="Pfam" id="PF00480">
    <property type="entry name" value="ROK"/>
    <property type="match status" value="1"/>
</dbReference>
<sequence>MTVVGLDVGGTKIVGARFGPEGPVGRIEVPTPCADGRRDPGSAAARGLLQRLVGEATDGVPAVGIAICEYVRDGTVTSREVIDWEGQPRDWLSGSHPAVRVWVESDVRCGAITEIARGTLRDKGVGYYVSWGTGLSGCLAVGGAPVAGRRGRAIALGELPAPEGPTLESYASGAGLARRYAARSGRPVREAREVLAAASSGDPVATEVATSAGRALAEALRWVVRLLDPDVVVLGGGLGTSDHPAAAALREAWADAPEQPPLLTASSGPDASLVGAAIHAGWRPS</sequence>
<evidence type="ECO:0000313" key="3">
    <source>
        <dbReference type="Proteomes" id="UP000035721"/>
    </source>
</evidence>
<proteinExistence type="inferred from homology"/>
<dbReference type="RefSeq" id="WP_048552685.1">
    <property type="nucleotide sequence ID" value="NZ_HF570958.1"/>
</dbReference>
<dbReference type="InterPro" id="IPR043129">
    <property type="entry name" value="ATPase_NBD"/>
</dbReference>
<accession>A0A077LU19</accession>
<dbReference type="EMBL" id="CAJB01000005">
    <property type="protein sequence ID" value="CCH76047.1"/>
    <property type="molecule type" value="Genomic_DNA"/>
</dbReference>
<dbReference type="PANTHER" id="PTHR18964">
    <property type="entry name" value="ROK (REPRESSOR, ORF, KINASE) FAMILY"/>
    <property type="match status" value="1"/>
</dbReference>
<evidence type="ECO:0000256" key="1">
    <source>
        <dbReference type="ARBA" id="ARBA00006479"/>
    </source>
</evidence>
<name>A0A077LU19_9MICO</name>
<dbReference type="AlphaFoldDB" id="A0A077LU19"/>
<organism evidence="2 3">
    <name type="scientific">Nostocoides japonicum T1-X7</name>
    <dbReference type="NCBI Taxonomy" id="1194083"/>
    <lineage>
        <taxon>Bacteria</taxon>
        <taxon>Bacillati</taxon>
        <taxon>Actinomycetota</taxon>
        <taxon>Actinomycetes</taxon>
        <taxon>Micrococcales</taxon>
        <taxon>Intrasporangiaceae</taxon>
        <taxon>Nostocoides</taxon>
    </lineage>
</organism>
<dbReference type="Proteomes" id="UP000035721">
    <property type="component" value="Unassembled WGS sequence"/>
</dbReference>
<gene>
    <name evidence="2" type="ORF">BN12_1020012</name>
</gene>